<keyword evidence="2" id="KW-1185">Reference proteome</keyword>
<dbReference type="Proteomes" id="UP000235162">
    <property type="component" value="Unassembled WGS sequence"/>
</dbReference>
<comment type="caution">
    <text evidence="1">The sequence shown here is derived from an EMBL/GenBank/DDBJ whole genome shotgun (WGS) entry which is preliminary data.</text>
</comment>
<reference evidence="1 2" key="1">
    <citation type="submission" date="2018-01" db="EMBL/GenBank/DDBJ databases">
        <title>The draft genome sequence of Halioglobus japonicus S1-36.</title>
        <authorList>
            <person name="Du Z.-J."/>
            <person name="Shi M.-J."/>
        </authorList>
    </citation>
    <scope>NUCLEOTIDE SEQUENCE [LARGE SCALE GENOMIC DNA]</scope>
    <source>
        <strain evidence="1 2">S1-36</strain>
    </source>
</reference>
<evidence type="ECO:0000313" key="1">
    <source>
        <dbReference type="EMBL" id="PLW87687.1"/>
    </source>
</evidence>
<dbReference type="EMBL" id="PKUR01000001">
    <property type="protein sequence ID" value="PLW87687.1"/>
    <property type="molecule type" value="Genomic_DNA"/>
</dbReference>
<proteinExistence type="predicted"/>
<name>A0AAP8MH45_9GAMM</name>
<dbReference type="RefSeq" id="WP_084200285.1">
    <property type="nucleotide sequence ID" value="NZ_BMYL01000001.1"/>
</dbReference>
<gene>
    <name evidence="1" type="ORF">C0029_03680</name>
</gene>
<dbReference type="AlphaFoldDB" id="A0AAP8MH45"/>
<sequence>MNTSKLTASEEYLQQEVPFEALESVALAEGRMPHPRYVRLCIAGGRKQKVRSWDILALDGKIKGRKFKVRSR</sequence>
<organism evidence="1 2">
    <name type="scientific">Halioglobus japonicus</name>
    <dbReference type="NCBI Taxonomy" id="930805"/>
    <lineage>
        <taxon>Bacteria</taxon>
        <taxon>Pseudomonadati</taxon>
        <taxon>Pseudomonadota</taxon>
        <taxon>Gammaproteobacteria</taxon>
        <taxon>Cellvibrionales</taxon>
        <taxon>Halieaceae</taxon>
        <taxon>Halioglobus</taxon>
    </lineage>
</organism>
<dbReference type="KEGG" id="hja:BST95_14505"/>
<protein>
    <submittedName>
        <fullName evidence="1">Uncharacterized protein</fullName>
    </submittedName>
</protein>
<accession>A0AAP8MH45</accession>
<evidence type="ECO:0000313" key="2">
    <source>
        <dbReference type="Proteomes" id="UP000235162"/>
    </source>
</evidence>